<dbReference type="GO" id="GO:0006508">
    <property type="term" value="P:proteolysis"/>
    <property type="evidence" value="ECO:0007669"/>
    <property type="project" value="UniProtKB-KW"/>
</dbReference>
<dbReference type="SUPFAM" id="SSF144091">
    <property type="entry name" value="Rhomboid-like"/>
    <property type="match status" value="1"/>
</dbReference>
<dbReference type="PANTHER" id="PTHR43731:SF14">
    <property type="entry name" value="PRESENILIN-ASSOCIATED RHOMBOID-LIKE PROTEIN, MITOCHONDRIAL"/>
    <property type="match status" value="1"/>
</dbReference>
<keyword evidence="11" id="KW-1185">Reference proteome</keyword>
<comment type="similarity">
    <text evidence="2">Belongs to the peptidase S54 family.</text>
</comment>
<evidence type="ECO:0000256" key="5">
    <source>
        <dbReference type="ARBA" id="ARBA00022989"/>
    </source>
</evidence>
<dbReference type="InterPro" id="IPR035952">
    <property type="entry name" value="Rhomboid-like_sf"/>
</dbReference>
<evidence type="ECO:0000313" key="9">
    <source>
        <dbReference type="EMBL" id="SFH17790.1"/>
    </source>
</evidence>
<dbReference type="GO" id="GO:0016020">
    <property type="term" value="C:membrane"/>
    <property type="evidence" value="ECO:0007669"/>
    <property type="project" value="UniProtKB-SubCell"/>
</dbReference>
<feature type="transmembrane region" description="Helical" evidence="7">
    <location>
        <begin position="74"/>
        <end position="92"/>
    </location>
</feature>
<evidence type="ECO:0000259" key="8">
    <source>
        <dbReference type="Pfam" id="PF01694"/>
    </source>
</evidence>
<dbReference type="Pfam" id="PF01694">
    <property type="entry name" value="Rhomboid"/>
    <property type="match status" value="1"/>
</dbReference>
<keyword evidence="5 7" id="KW-1133">Transmembrane helix</keyword>
<organism evidence="10 12">
    <name type="scientific">Cryobacterium levicorallinum</name>
    <dbReference type="NCBI Taxonomy" id="995038"/>
    <lineage>
        <taxon>Bacteria</taxon>
        <taxon>Bacillati</taxon>
        <taxon>Actinomycetota</taxon>
        <taxon>Actinomycetes</taxon>
        <taxon>Micrococcales</taxon>
        <taxon>Microbacteriaceae</taxon>
        <taxon>Cryobacterium</taxon>
    </lineage>
</organism>
<accession>A0A1I2XWD8</accession>
<evidence type="ECO:0000256" key="6">
    <source>
        <dbReference type="ARBA" id="ARBA00023136"/>
    </source>
</evidence>
<dbReference type="EMBL" id="SOFE01000014">
    <property type="protein sequence ID" value="TFB85036.1"/>
    <property type="molecule type" value="Genomic_DNA"/>
</dbReference>
<dbReference type="STRING" id="995038.SAMN05216274_101204"/>
<comment type="caution">
    <text evidence="10">The sequence shown here is derived from an EMBL/GenBank/DDBJ whole genome shotgun (WGS) entry which is preliminary data.</text>
</comment>
<feature type="transmembrane region" description="Helical" evidence="7">
    <location>
        <begin position="154"/>
        <end position="172"/>
    </location>
</feature>
<dbReference type="InterPro" id="IPR050925">
    <property type="entry name" value="Rhomboid_protease_S54"/>
</dbReference>
<dbReference type="EMBL" id="FOPW01000001">
    <property type="protein sequence ID" value="SFH17790.1"/>
    <property type="molecule type" value="Genomic_DNA"/>
</dbReference>
<keyword evidence="4" id="KW-0378">Hydrolase</keyword>
<sequence length="281" mass="30063">MSDLPASAANFCYRHPGRQSFILCQRCGRTICAECQTQAAVGVICPECMKLQRKNAPRIKPAVLTRLTGSGQPTVTYALIAITVLVFILQWIPGLGITQRFAYAPALTLIEPWRMLTSVFLHSQGGLPFHVLLNMYVLWIFGPMLEGMFGRGRFLALYLISGFAGSIGVLLLAAPYTYVVGASGALFGLMGAFLVIQRGLGGNSKQLLVLLGINVVVSFIPGIAWQAHFGGIIGGALIGFVLMRTRRPAQKGLQIVLIAGVAALLVVIGVLKIVSLLAPIS</sequence>
<keyword evidence="3 7" id="KW-0812">Transmembrane</keyword>
<dbReference type="GO" id="GO:0004252">
    <property type="term" value="F:serine-type endopeptidase activity"/>
    <property type="evidence" value="ECO:0007669"/>
    <property type="project" value="InterPro"/>
</dbReference>
<evidence type="ECO:0000256" key="7">
    <source>
        <dbReference type="SAM" id="Phobius"/>
    </source>
</evidence>
<gene>
    <name evidence="10" type="ORF">E3O11_08310</name>
    <name evidence="9" type="ORF">SAMN05216274_101204</name>
</gene>
<keyword evidence="6 7" id="KW-0472">Membrane</keyword>
<dbReference type="Proteomes" id="UP000199681">
    <property type="component" value="Unassembled WGS sequence"/>
</dbReference>
<dbReference type="Gene3D" id="1.20.1540.10">
    <property type="entry name" value="Rhomboid-like"/>
    <property type="match status" value="1"/>
</dbReference>
<dbReference type="InterPro" id="IPR022764">
    <property type="entry name" value="Peptidase_S54_rhomboid_dom"/>
</dbReference>
<evidence type="ECO:0000313" key="11">
    <source>
        <dbReference type="Proteomes" id="UP000199681"/>
    </source>
</evidence>
<comment type="subcellular location">
    <subcellularLocation>
        <location evidence="1">Membrane</location>
        <topology evidence="1">Multi-pass membrane protein</topology>
    </subcellularLocation>
</comment>
<evidence type="ECO:0000313" key="10">
    <source>
        <dbReference type="EMBL" id="TFB85036.1"/>
    </source>
</evidence>
<evidence type="ECO:0000256" key="2">
    <source>
        <dbReference type="ARBA" id="ARBA00009045"/>
    </source>
</evidence>
<reference evidence="10 12" key="2">
    <citation type="submission" date="2019-03" db="EMBL/GenBank/DDBJ databases">
        <title>Genomics of glacier-inhabiting Cryobacterium strains.</title>
        <authorList>
            <person name="Liu Q."/>
            <person name="Xin Y.-H."/>
        </authorList>
    </citation>
    <scope>NUCLEOTIDE SEQUENCE [LARGE SCALE GENOMIC DNA]</scope>
    <source>
        <strain evidence="10 12">Hh34</strain>
    </source>
</reference>
<proteinExistence type="inferred from homology"/>
<keyword evidence="10" id="KW-0645">Protease</keyword>
<feature type="domain" description="Peptidase S54 rhomboid" evidence="8">
    <location>
        <begin position="111"/>
        <end position="244"/>
    </location>
</feature>
<dbReference type="PANTHER" id="PTHR43731">
    <property type="entry name" value="RHOMBOID PROTEASE"/>
    <property type="match status" value="1"/>
</dbReference>
<dbReference type="AlphaFoldDB" id="A0A1I2XWD8"/>
<protein>
    <submittedName>
        <fullName evidence="9">Membrane associated serine protease, rhomboid family</fullName>
    </submittedName>
    <submittedName>
        <fullName evidence="10">Rhomboid family intramembrane serine protease</fullName>
    </submittedName>
</protein>
<evidence type="ECO:0000256" key="3">
    <source>
        <dbReference type="ARBA" id="ARBA00022692"/>
    </source>
</evidence>
<feature type="transmembrane region" description="Helical" evidence="7">
    <location>
        <begin position="119"/>
        <end position="142"/>
    </location>
</feature>
<feature type="transmembrane region" description="Helical" evidence="7">
    <location>
        <begin position="226"/>
        <end position="243"/>
    </location>
</feature>
<evidence type="ECO:0000313" key="12">
    <source>
        <dbReference type="Proteomes" id="UP000297963"/>
    </source>
</evidence>
<feature type="transmembrane region" description="Helical" evidence="7">
    <location>
        <begin position="178"/>
        <end position="196"/>
    </location>
</feature>
<name>A0A1I2XWD8_9MICO</name>
<dbReference type="Proteomes" id="UP000297963">
    <property type="component" value="Unassembled WGS sequence"/>
</dbReference>
<reference evidence="9 11" key="1">
    <citation type="submission" date="2016-10" db="EMBL/GenBank/DDBJ databases">
        <authorList>
            <person name="Varghese N."/>
            <person name="Submissions S."/>
        </authorList>
    </citation>
    <scope>NUCLEOTIDE SEQUENCE [LARGE SCALE GENOMIC DNA]</scope>
    <source>
        <strain evidence="9 11">GMCC 1.11211</strain>
    </source>
</reference>
<evidence type="ECO:0000256" key="1">
    <source>
        <dbReference type="ARBA" id="ARBA00004141"/>
    </source>
</evidence>
<evidence type="ECO:0000256" key="4">
    <source>
        <dbReference type="ARBA" id="ARBA00022801"/>
    </source>
</evidence>
<feature type="transmembrane region" description="Helical" evidence="7">
    <location>
        <begin position="255"/>
        <end position="278"/>
    </location>
</feature>